<dbReference type="Proteomes" id="UP001630127">
    <property type="component" value="Unassembled WGS sequence"/>
</dbReference>
<reference evidence="2 3" key="1">
    <citation type="submission" date="2024-11" db="EMBL/GenBank/DDBJ databases">
        <title>A near-complete genome assembly of Cinchona calisaya.</title>
        <authorList>
            <person name="Lian D.C."/>
            <person name="Zhao X.W."/>
            <person name="Wei L."/>
        </authorList>
    </citation>
    <scope>NUCLEOTIDE SEQUENCE [LARGE SCALE GENOMIC DNA]</scope>
    <source>
        <tissue evidence="2">Nenye</tissue>
    </source>
</reference>
<dbReference type="PANTHER" id="PTHR31286">
    <property type="entry name" value="GLYCINE-RICH CELL WALL STRUCTURAL PROTEIN 1.8-LIKE"/>
    <property type="match status" value="1"/>
</dbReference>
<keyword evidence="3" id="KW-1185">Reference proteome</keyword>
<dbReference type="EMBL" id="JBJUIK010000002">
    <property type="protein sequence ID" value="KAL3534899.1"/>
    <property type="molecule type" value="Genomic_DNA"/>
</dbReference>
<evidence type="ECO:0000313" key="2">
    <source>
        <dbReference type="EMBL" id="KAL3534899.1"/>
    </source>
</evidence>
<dbReference type="Pfam" id="PF14111">
    <property type="entry name" value="DUF4283"/>
    <property type="match status" value="1"/>
</dbReference>
<evidence type="ECO:0000259" key="1">
    <source>
        <dbReference type="Pfam" id="PF14111"/>
    </source>
</evidence>
<name>A0ABD3AUK6_9GENT</name>
<gene>
    <name evidence="2" type="ORF">ACH5RR_003360</name>
</gene>
<organism evidence="2 3">
    <name type="scientific">Cinchona calisaya</name>
    <dbReference type="NCBI Taxonomy" id="153742"/>
    <lineage>
        <taxon>Eukaryota</taxon>
        <taxon>Viridiplantae</taxon>
        <taxon>Streptophyta</taxon>
        <taxon>Embryophyta</taxon>
        <taxon>Tracheophyta</taxon>
        <taxon>Spermatophyta</taxon>
        <taxon>Magnoliopsida</taxon>
        <taxon>eudicotyledons</taxon>
        <taxon>Gunneridae</taxon>
        <taxon>Pentapetalae</taxon>
        <taxon>asterids</taxon>
        <taxon>lamiids</taxon>
        <taxon>Gentianales</taxon>
        <taxon>Rubiaceae</taxon>
        <taxon>Cinchonoideae</taxon>
        <taxon>Cinchoneae</taxon>
        <taxon>Cinchona</taxon>
    </lineage>
</organism>
<feature type="domain" description="DUF4283" evidence="1">
    <location>
        <begin position="12"/>
        <end position="91"/>
    </location>
</feature>
<comment type="caution">
    <text evidence="2">The sequence shown here is derived from an EMBL/GenBank/DDBJ whole genome shotgun (WGS) entry which is preliminary data.</text>
</comment>
<sequence>MAEDIQHLSIPFKLALIGKFSKGILTMVVLRKKFQKIGFKGGFDLGFLDYRHILIPFDVEEDFLHCWCKGFYTILGYGIRVVKWILDFRPNVETPIVPVWISLIDLLVVYFDKIAHFLLRNLSGII</sequence>
<proteinExistence type="predicted"/>
<dbReference type="PANTHER" id="PTHR31286:SF179">
    <property type="entry name" value="RNASE H TYPE-1 DOMAIN-CONTAINING PROTEIN"/>
    <property type="match status" value="1"/>
</dbReference>
<dbReference type="InterPro" id="IPR040256">
    <property type="entry name" value="At4g02000-like"/>
</dbReference>
<evidence type="ECO:0000313" key="3">
    <source>
        <dbReference type="Proteomes" id="UP001630127"/>
    </source>
</evidence>
<accession>A0ABD3AUK6</accession>
<dbReference type="InterPro" id="IPR025558">
    <property type="entry name" value="DUF4283"/>
</dbReference>
<protein>
    <recommendedName>
        <fullName evidence="1">DUF4283 domain-containing protein</fullName>
    </recommendedName>
</protein>
<dbReference type="AlphaFoldDB" id="A0ABD3AUK6"/>